<dbReference type="PROSITE" id="PS51192">
    <property type="entry name" value="HELICASE_ATP_BIND_1"/>
    <property type="match status" value="1"/>
</dbReference>
<dbReference type="GO" id="GO:0005524">
    <property type="term" value="F:ATP binding"/>
    <property type="evidence" value="ECO:0007669"/>
    <property type="project" value="InterPro"/>
</dbReference>
<dbReference type="GO" id="GO:0004386">
    <property type="term" value="F:helicase activity"/>
    <property type="evidence" value="ECO:0007669"/>
    <property type="project" value="UniProtKB-KW"/>
</dbReference>
<sequence>MHTFETSLKAKLIYVFAIPDEPHAGCLKVGDATFYSDKGDTEDWPSPNCEPLNKAARERIDQYTGTAGIVYQLLHTEIALYKDKDDQTCAFRDHDVHRVLERSGVKKKAFDGVSTKSQEWFCCDLETVKSAISAVKTGDRAVTVSSTDRTPIIFRPEQQDAIQRTVKRFKKPGQRMLWNAKMRFGKTLTALQVAKERNFRRTLIITHRPVVSVGWFEDFEKIFYDRQNYRFGSRDYEDSLQALEQHFMQGGSYVFFASIQDLRGSEQVGGKFDKNDLLFHVSWDYLIVDEAHEGTLTERGEAVIQALTKPETCVLQLSGTPFNLLPKYDEKEIFTWDYVMEQRAKVEWDKNHLGDDAPNPYEPLPAINIYTYDLGRLLQDYIEDDVDRAFNFREFFRTREEDGGFVHEDHIDSFLNLLCRDDPQSLYPYSREEYRNIFRHTLWMLPGVKAARALSQKLREHPVFAHFKIVNVAGDGDKKEDVDDEVENRNALQMVKDAIGTDPDQTYTITLSCGRLTTGVSVAPWTGVFMMAGTYKSTATAYMQTIFRVQTPYTHNGRMKSVCYAFDFAPDRTLTVLAETAKVSAKVGQQTDEDRRTLADFLNFCPVIALDGSEMKPYDVDRMMAQLKKAQIERVVSRGFEDGYLYNNELYHLDDGRMKDFQDLQNVIGKTKALPRTLDIDINRQGLTNEQYEEIERIEKKKKAERTPEEEEMLRQREEQREQRGRAIAILRGISIRMPLMLYGADINDEDRELTIDNFTALVDDRSWEEFMPRGVTKELFERFKRYYDKDVFREAGKRIRRMARTADRFTIEERIERITDIFATFRNPDKETVLTPWRVVNLHLSRTLGGYTFFDEAFERELSAPREVDIPGVTADVFRPDALILEINSKSGLYPLYAAYSIYRARLRAHKEQHPDEVMDDDTTRQLWDETLRQNILVLCKTPMAVSITRRTLAGFRPADVNARDYPNLIQELIDKPAYVADILRGMSFRWTACGV</sequence>
<keyword evidence="3" id="KW-0378">Hydrolase</keyword>
<dbReference type="InterPro" id="IPR006935">
    <property type="entry name" value="Helicase/UvrB_N"/>
</dbReference>
<reference evidence="3 4" key="1">
    <citation type="submission" date="2013-11" db="EMBL/GenBank/DDBJ databases">
        <title>Single cell genomics of uncultured Tannerella BU063 (oral taxon 286).</title>
        <authorList>
            <person name="Beall C.J."/>
            <person name="Campbell A.G."/>
            <person name="Griffen A.L."/>
            <person name="Podar M."/>
            <person name="Leys E.J."/>
        </authorList>
    </citation>
    <scope>NUCLEOTIDE SEQUENCE [LARGE SCALE GENOMIC DNA]</scope>
    <source>
        <strain evidence="3">Cell 1/3</strain>
    </source>
</reference>
<evidence type="ECO:0000259" key="2">
    <source>
        <dbReference type="PROSITE" id="PS51192"/>
    </source>
</evidence>
<dbReference type="GO" id="GO:0016787">
    <property type="term" value="F:hydrolase activity"/>
    <property type="evidence" value="ECO:0007669"/>
    <property type="project" value="InterPro"/>
</dbReference>
<dbReference type="GO" id="GO:0003677">
    <property type="term" value="F:DNA binding"/>
    <property type="evidence" value="ECO:0007669"/>
    <property type="project" value="InterPro"/>
</dbReference>
<evidence type="ECO:0000256" key="1">
    <source>
        <dbReference type="SAM" id="MobiDB-lite"/>
    </source>
</evidence>
<dbReference type="InterPro" id="IPR027417">
    <property type="entry name" value="P-loop_NTPase"/>
</dbReference>
<dbReference type="Gene3D" id="3.40.50.300">
    <property type="entry name" value="P-loop containing nucleotide triphosphate hydrolases"/>
    <property type="match status" value="1"/>
</dbReference>
<name>W2CH29_9BACT</name>
<gene>
    <name evidence="3" type="ORF">T230_15865</name>
</gene>
<keyword evidence="3" id="KW-0067">ATP-binding</keyword>
<dbReference type="Proteomes" id="UP000034982">
    <property type="component" value="Unassembled WGS sequence"/>
</dbReference>
<organism evidence="3 4">
    <name type="scientific">Tannerella sp. oral taxon BU063 isolate Cell 1/3</name>
    <dbReference type="NCBI Taxonomy" id="1411022"/>
    <lineage>
        <taxon>Bacteria</taxon>
        <taxon>Pseudomonadati</taxon>
        <taxon>Bacteroidota</taxon>
        <taxon>Bacteroidia</taxon>
        <taxon>Bacteroidales</taxon>
        <taxon>Tannerellaceae</taxon>
        <taxon>Tannerella</taxon>
    </lineage>
</organism>
<keyword evidence="3" id="KW-0547">Nucleotide-binding</keyword>
<accession>W2CH29</accession>
<dbReference type="PATRIC" id="fig|1411022.3.peg.2175"/>
<comment type="caution">
    <text evidence="3">The sequence shown here is derived from an EMBL/GenBank/DDBJ whole genome shotgun (WGS) entry which is preliminary data.</text>
</comment>
<feature type="region of interest" description="Disordered" evidence="1">
    <location>
        <begin position="699"/>
        <end position="719"/>
    </location>
</feature>
<dbReference type="SUPFAM" id="SSF52540">
    <property type="entry name" value="P-loop containing nucleoside triphosphate hydrolases"/>
    <property type="match status" value="1"/>
</dbReference>
<evidence type="ECO:0000313" key="3">
    <source>
        <dbReference type="EMBL" id="ETK05767.1"/>
    </source>
</evidence>
<dbReference type="InterPro" id="IPR014001">
    <property type="entry name" value="Helicase_ATP-bd"/>
</dbReference>
<dbReference type="EMBL" id="AYYE01001262">
    <property type="protein sequence ID" value="ETK05767.1"/>
    <property type="molecule type" value="Genomic_DNA"/>
</dbReference>
<keyword evidence="3" id="KW-0347">Helicase</keyword>
<dbReference type="Pfam" id="PF04851">
    <property type="entry name" value="ResIII"/>
    <property type="match status" value="1"/>
</dbReference>
<evidence type="ECO:0000313" key="4">
    <source>
        <dbReference type="Proteomes" id="UP000034982"/>
    </source>
</evidence>
<dbReference type="AlphaFoldDB" id="W2CH29"/>
<feature type="domain" description="Helicase ATP-binding" evidence="2">
    <location>
        <begin position="167"/>
        <end position="339"/>
    </location>
</feature>
<proteinExistence type="predicted"/>
<dbReference type="SMART" id="SM00487">
    <property type="entry name" value="DEXDc"/>
    <property type="match status" value="1"/>
</dbReference>
<protein>
    <submittedName>
        <fullName evidence="3">DEAD/DEAH box helicase</fullName>
    </submittedName>
</protein>